<feature type="signal peptide" evidence="1">
    <location>
        <begin position="1"/>
        <end position="27"/>
    </location>
</feature>
<accession>A0A812N4M6</accession>
<keyword evidence="1" id="KW-0732">Signal</keyword>
<evidence type="ECO:0000313" key="2">
    <source>
        <dbReference type="EMBL" id="CAE7293687.1"/>
    </source>
</evidence>
<comment type="caution">
    <text evidence="2">The sequence shown here is derived from an EMBL/GenBank/DDBJ whole genome shotgun (WGS) entry which is preliminary data.</text>
</comment>
<feature type="chain" id="PRO_5032531334" evidence="1">
    <location>
        <begin position="28"/>
        <end position="467"/>
    </location>
</feature>
<feature type="non-terminal residue" evidence="2">
    <location>
        <position position="1"/>
    </location>
</feature>
<dbReference type="Proteomes" id="UP000601435">
    <property type="component" value="Unassembled WGS sequence"/>
</dbReference>
<protein>
    <submittedName>
        <fullName evidence="2">Uncharacterized protein</fullName>
    </submittedName>
</protein>
<reference evidence="2" key="1">
    <citation type="submission" date="2021-02" db="EMBL/GenBank/DDBJ databases">
        <authorList>
            <person name="Dougan E. K."/>
            <person name="Rhodes N."/>
            <person name="Thang M."/>
            <person name="Chan C."/>
        </authorList>
    </citation>
    <scope>NUCLEOTIDE SEQUENCE</scope>
</reference>
<proteinExistence type="predicted"/>
<evidence type="ECO:0000313" key="3">
    <source>
        <dbReference type="Proteomes" id="UP000601435"/>
    </source>
</evidence>
<evidence type="ECO:0000256" key="1">
    <source>
        <dbReference type="SAM" id="SignalP"/>
    </source>
</evidence>
<organism evidence="2 3">
    <name type="scientific">Symbiodinium necroappetens</name>
    <dbReference type="NCBI Taxonomy" id="1628268"/>
    <lineage>
        <taxon>Eukaryota</taxon>
        <taxon>Sar</taxon>
        <taxon>Alveolata</taxon>
        <taxon>Dinophyceae</taxon>
        <taxon>Suessiales</taxon>
        <taxon>Symbiodiniaceae</taxon>
        <taxon>Symbiodinium</taxon>
    </lineage>
</organism>
<keyword evidence="3" id="KW-1185">Reference proteome</keyword>
<name>A0A812N4M6_9DINO</name>
<dbReference type="EMBL" id="CAJNJA010012305">
    <property type="protein sequence ID" value="CAE7293687.1"/>
    <property type="molecule type" value="Genomic_DNA"/>
</dbReference>
<sequence>MPGCPHLGPASVYLMCIFGQLFHEAFALKLPKNTLELPDHTAVEREIVEGDQRGANTALLAAAEGGKRHLEMVWALLALDYDPEDLQKWLSTASPLPPSHFSNLSVEGYDRSLGEDVRNLLETLRANRPDGPEAVKALIRKVATLGGAGRVSKALQALQALGYSPQELQSWIERRTHGQALVAKGPARAIENSWNVYLLIDGLKHSSRAEVKKVLAHIGAEEMVHVLGMFAALGYDYNMLLKWLQSESEEEEVEIPSNSDFALLLKDLEKEAETRAEVKEVFARMLKTGNLSSSFARLQSMGYDLDALKRWYQSRLKAPPQPVHERDSRPGKLGEVFRNDSLTPMLKAPKGLFHETLQHLHSLGSAKRQEKASKAKRAAEGAVEVATAETAERAGTVEVPLKSSHSAHSPVDAAAKGFYELLGQVQRAHKAEVLRLLSSEFRSGGQPRVQQAFAYLEAAGYNHKDVQ</sequence>
<dbReference type="AlphaFoldDB" id="A0A812N4M6"/>
<gene>
    <name evidence="2" type="ORF">SNEC2469_LOCUS7202</name>
</gene>
<dbReference type="OrthoDB" id="432395at2759"/>